<gene>
    <name evidence="3" type="ORF">BHE18_15160</name>
</gene>
<dbReference type="InterPro" id="IPR008490">
    <property type="entry name" value="Transposase_InsH_N"/>
</dbReference>
<protein>
    <submittedName>
        <fullName evidence="3">IS1182 family transposase</fullName>
    </submittedName>
</protein>
<organism evidence="3 4">
    <name type="scientific">Rossellomorea aquimaris</name>
    <dbReference type="NCBI Taxonomy" id="189382"/>
    <lineage>
        <taxon>Bacteria</taxon>
        <taxon>Bacillati</taxon>
        <taxon>Bacillota</taxon>
        <taxon>Bacilli</taxon>
        <taxon>Bacillales</taxon>
        <taxon>Bacillaceae</taxon>
        <taxon>Rossellomorea</taxon>
    </lineage>
</organism>
<feature type="domain" description="Transposase DDE" evidence="2">
    <location>
        <begin position="364"/>
        <end position="483"/>
    </location>
</feature>
<dbReference type="PANTHER" id="PTHR33408">
    <property type="entry name" value="TRANSPOSASE"/>
    <property type="match status" value="1"/>
</dbReference>
<dbReference type="EMBL" id="MINN01000072">
    <property type="protein sequence ID" value="OIU72725.1"/>
    <property type="molecule type" value="Genomic_DNA"/>
</dbReference>
<dbReference type="InterPro" id="IPR025668">
    <property type="entry name" value="Tnp_DDE_dom"/>
</dbReference>
<feature type="domain" description="Transposase InsH N-terminal" evidence="1">
    <location>
        <begin position="14"/>
        <end position="110"/>
    </location>
</feature>
<evidence type="ECO:0000259" key="1">
    <source>
        <dbReference type="Pfam" id="PF05598"/>
    </source>
</evidence>
<dbReference type="NCBIfam" id="NF033551">
    <property type="entry name" value="transpos_IS1182"/>
    <property type="match status" value="1"/>
</dbReference>
<dbReference type="InterPro" id="IPR047629">
    <property type="entry name" value="IS1182_transpos"/>
</dbReference>
<dbReference type="Pfam" id="PF13751">
    <property type="entry name" value="DDE_Tnp_1_6"/>
    <property type="match status" value="1"/>
</dbReference>
<name>A0A1J6W524_9BACI</name>
<dbReference type="RefSeq" id="WP_071617254.1">
    <property type="nucleotide sequence ID" value="NZ_MINN01000072.1"/>
</dbReference>
<dbReference type="Proteomes" id="UP000182062">
    <property type="component" value="Unassembled WGS sequence"/>
</dbReference>
<evidence type="ECO:0000259" key="2">
    <source>
        <dbReference type="Pfam" id="PF13751"/>
    </source>
</evidence>
<accession>A0A1J6W524</accession>
<evidence type="ECO:0000313" key="3">
    <source>
        <dbReference type="EMBL" id="OIU72725.1"/>
    </source>
</evidence>
<keyword evidence="4" id="KW-1185">Reference proteome</keyword>
<dbReference type="AlphaFoldDB" id="A0A1J6W524"/>
<sequence length="516" mass="59224">MLKDKDMQLSIYSVLYNKIPENHKLKLLKDEVDFSFINKALENIYCKYYGRPAKEPELMVKLLVLQNLYNLSDERVVLDASLNLAYMYFLGINPEDELPHSSLLTKFRKKKLEGNLTVDEVIIEVVRQCVEKGILEGTGLSIDSTHTEANTFKCTAERVMKRLAKKIFKTIEVEYGEVPEEINQDIPNYKEIENHKEAKSTMKSYLEDTIDQVEKAVVLTQTPKVSELLENAKGILNDPKFMEQKGVRSIVDQDARVGHKSKTAHFFGYKMEYMITTDEQIITAVHVDNGAYVDGSKFNDLLELTQKSGIKIEKILGDKAYFRKPILDKINEAKAKAYIPVSEMAYRIKEDLYSYNKDSDEWFCSQGNSTTRKSLRKSKDREGYRYYFEKEKCRHCPVRDTCVSGTAIGKVLVVGINTPEFYGYSQEQKKEEFKEEYRKRARQEGKNGEMKNFHGLGRAKGYGLKSMTLQAKLTALAVNLKRIAAILSSKKGVFPIFNSIFLNFFVIVNQNVKLCG</sequence>
<reference evidence="3 4" key="1">
    <citation type="submission" date="2016-09" db="EMBL/GenBank/DDBJ databases">
        <title>Bacillus aquimaris SAMM genome sequence reveals colonization and biosurfactant production capacities.</title>
        <authorList>
            <person name="Waghmode S.R."/>
            <person name="Suryavanshi M.V."/>
        </authorList>
    </citation>
    <scope>NUCLEOTIDE SEQUENCE [LARGE SCALE GENOMIC DNA]</scope>
    <source>
        <strain evidence="3 4">SAMM</strain>
    </source>
</reference>
<dbReference type="OrthoDB" id="9789070at2"/>
<comment type="caution">
    <text evidence="3">The sequence shown here is derived from an EMBL/GenBank/DDBJ whole genome shotgun (WGS) entry which is preliminary data.</text>
</comment>
<proteinExistence type="predicted"/>
<dbReference type="PANTHER" id="PTHR33408:SF2">
    <property type="entry name" value="TRANSPOSASE DDE DOMAIN-CONTAINING PROTEIN"/>
    <property type="match status" value="1"/>
</dbReference>
<evidence type="ECO:0000313" key="4">
    <source>
        <dbReference type="Proteomes" id="UP000182062"/>
    </source>
</evidence>
<dbReference type="Pfam" id="PF05598">
    <property type="entry name" value="DUF772"/>
    <property type="match status" value="1"/>
</dbReference>